<evidence type="ECO:0000259" key="28">
    <source>
        <dbReference type="Pfam" id="PF17092"/>
    </source>
</evidence>
<keyword evidence="8" id="KW-0997">Cell inner membrane</keyword>
<evidence type="ECO:0000256" key="21">
    <source>
        <dbReference type="ARBA" id="ARBA00023268"/>
    </source>
</evidence>
<dbReference type="Gene3D" id="3.40.710.10">
    <property type="entry name" value="DD-peptidase/beta-lactamase superfamily"/>
    <property type="match status" value="2"/>
</dbReference>
<evidence type="ECO:0000256" key="15">
    <source>
        <dbReference type="ARBA" id="ARBA00022960"/>
    </source>
</evidence>
<keyword evidence="10" id="KW-0645">Protease</keyword>
<evidence type="ECO:0000256" key="3">
    <source>
        <dbReference type="ARBA" id="ARBA00007090"/>
    </source>
</evidence>
<keyword evidence="17" id="KW-0573">Peptidoglycan synthesis</keyword>
<evidence type="ECO:0000256" key="14">
    <source>
        <dbReference type="ARBA" id="ARBA00022801"/>
    </source>
</evidence>
<dbReference type="Pfam" id="PF00905">
    <property type="entry name" value="Transpeptidase"/>
    <property type="match status" value="1"/>
</dbReference>
<dbReference type="InterPro" id="IPR031376">
    <property type="entry name" value="PCB_OB"/>
</dbReference>
<name>A0ABT2YFM6_9BURK</name>
<evidence type="ECO:0000256" key="8">
    <source>
        <dbReference type="ARBA" id="ARBA00022519"/>
    </source>
</evidence>
<comment type="subcellular location">
    <subcellularLocation>
        <location evidence="1">Cell inner membrane</location>
        <topology evidence="1">Single-pass type II membrane protein</topology>
    </subcellularLocation>
</comment>
<feature type="domain" description="Penicillin-binding protein transpeptidase" evidence="26">
    <location>
        <begin position="423"/>
        <end position="662"/>
    </location>
</feature>
<evidence type="ECO:0000256" key="13">
    <source>
        <dbReference type="ARBA" id="ARBA00022692"/>
    </source>
</evidence>
<dbReference type="InterPro" id="IPR050396">
    <property type="entry name" value="Glycosyltr_51/Transpeptidase"/>
</dbReference>
<organism evidence="29 30">
    <name type="scientific">Roseateles oligotrophus</name>
    <dbReference type="NCBI Taxonomy" id="1769250"/>
    <lineage>
        <taxon>Bacteria</taxon>
        <taxon>Pseudomonadati</taxon>
        <taxon>Pseudomonadota</taxon>
        <taxon>Betaproteobacteria</taxon>
        <taxon>Burkholderiales</taxon>
        <taxon>Sphaerotilaceae</taxon>
        <taxon>Roseateles</taxon>
    </lineage>
</organism>
<evidence type="ECO:0000256" key="25">
    <source>
        <dbReference type="ARBA" id="ARBA00049902"/>
    </source>
</evidence>
<evidence type="ECO:0000256" key="11">
    <source>
        <dbReference type="ARBA" id="ARBA00022676"/>
    </source>
</evidence>
<keyword evidence="20" id="KW-0046">Antibiotic resistance</keyword>
<evidence type="ECO:0000259" key="26">
    <source>
        <dbReference type="Pfam" id="PF00905"/>
    </source>
</evidence>
<reference evidence="29 30" key="1">
    <citation type="submission" date="2021-11" db="EMBL/GenBank/DDBJ databases">
        <authorList>
            <person name="Liang Q."/>
            <person name="Mou H."/>
            <person name="Liu Z."/>
        </authorList>
    </citation>
    <scope>NUCLEOTIDE SEQUENCE [LARGE SCALE GENOMIC DNA]</scope>
    <source>
        <strain evidence="29 30">CHU3</strain>
    </source>
</reference>
<dbReference type="InterPro" id="IPR023346">
    <property type="entry name" value="Lysozyme-like_dom_sf"/>
</dbReference>
<evidence type="ECO:0000256" key="4">
    <source>
        <dbReference type="ARBA" id="ARBA00007739"/>
    </source>
</evidence>
<dbReference type="RefSeq" id="WP_263571444.1">
    <property type="nucleotide sequence ID" value="NZ_JAJIRN010000005.1"/>
</dbReference>
<keyword evidence="21" id="KW-0511">Multifunctional enzyme</keyword>
<dbReference type="EMBL" id="JAJIRN010000005">
    <property type="protein sequence ID" value="MCV2368849.1"/>
    <property type="molecule type" value="Genomic_DNA"/>
</dbReference>
<evidence type="ECO:0000256" key="9">
    <source>
        <dbReference type="ARBA" id="ARBA00022645"/>
    </source>
</evidence>
<keyword evidence="18" id="KW-1133">Transmembrane helix</keyword>
<dbReference type="InterPro" id="IPR036950">
    <property type="entry name" value="PBP_transglycosylase"/>
</dbReference>
<dbReference type="Proteomes" id="UP001209701">
    <property type="component" value="Unassembled WGS sequence"/>
</dbReference>
<evidence type="ECO:0000256" key="7">
    <source>
        <dbReference type="ARBA" id="ARBA00022475"/>
    </source>
</evidence>
<dbReference type="Pfam" id="PF00912">
    <property type="entry name" value="Transgly"/>
    <property type="match status" value="1"/>
</dbReference>
<evidence type="ECO:0000256" key="19">
    <source>
        <dbReference type="ARBA" id="ARBA00023136"/>
    </source>
</evidence>
<dbReference type="EC" id="3.4.16.4" evidence="5"/>
<comment type="similarity">
    <text evidence="4">In the N-terminal section; belongs to the glycosyltransferase 51 family.</text>
</comment>
<comment type="similarity">
    <text evidence="3">In the C-terminal section; belongs to the transpeptidase family.</text>
</comment>
<gene>
    <name evidence="29" type="ORF">LNV07_12225</name>
</gene>
<evidence type="ECO:0000256" key="5">
    <source>
        <dbReference type="ARBA" id="ARBA00012448"/>
    </source>
</evidence>
<keyword evidence="12" id="KW-0808">Transferase</keyword>
<evidence type="ECO:0000256" key="22">
    <source>
        <dbReference type="ARBA" id="ARBA00023316"/>
    </source>
</evidence>
<evidence type="ECO:0000256" key="17">
    <source>
        <dbReference type="ARBA" id="ARBA00022984"/>
    </source>
</evidence>
<evidence type="ECO:0000256" key="6">
    <source>
        <dbReference type="ARBA" id="ARBA00018638"/>
    </source>
</evidence>
<feature type="domain" description="Glycosyl transferase family 51" evidence="27">
    <location>
        <begin position="53"/>
        <end position="225"/>
    </location>
</feature>
<evidence type="ECO:0000259" key="27">
    <source>
        <dbReference type="Pfam" id="PF00912"/>
    </source>
</evidence>
<evidence type="ECO:0000256" key="18">
    <source>
        <dbReference type="ARBA" id="ARBA00022989"/>
    </source>
</evidence>
<feature type="domain" description="Penicillin-binding protein OB-like" evidence="28">
    <location>
        <begin position="311"/>
        <end position="421"/>
    </location>
</feature>
<proteinExistence type="inferred from homology"/>
<sequence length="752" mass="81453">MKKLLIYGAAGLGLLALLLAVAGVLVYPTLPDISELSDYQPKQPLRVFTADGVQMGEFGAERRDFQTLDQIPKLMQDALLAVEDHKFYQHGGLYYTGIARAVLANILQPRSQGGSTITQQLARTFYLSKKKVYSRKFVEVLLALKMEGQLSKREILEIYMNQIYLGQRAYGFEAASAAYFGKPLKALSVAETAMLAGLPPNPAYANPIVNFERAKRRQHVVLNRMADLGVISIAQAQAAKLEPLHIRSAQDPRLHAEFAAEMARQAVHAQYGEEAYTLGLKVYTTLISTEQAAAYRALRRSLMDLERRKAYRGPEGFVDLPKDASKQDAAITQALAEHPDNDELRAAVVTQVSAGKVSASLQSGEELSIGGDGLRGLQAALSDKAKDSLRIRPGAIIRVLRAAPTKAEPKGAWTIVQAPEAEGAFVALEPATGRVHALVGGFDFAKNQFNHVTQAWRQPGSSFKPFVYSAALEQGITPTTIVNDAPLEFGDWAPKNYDGTFDGPMSVRRALARSKNMVTIRLMELIGPAQARDWAARFGLDIERQPDNLTLALGSGSVTPMQMASAYAVFANGGHKLAPLLISKIVDSKGEVVFQATEASVSEETRVIPERNAFLTSSLLQEVARSGTAARAQAQLRRPDLYGKTGTTNDSVDAWFAGFQPGLAAVVWIGYDQPRSLGDRETGGGLALPVWIEYMAVALKNQPVREISAVDGVVHSHGDWSFEEFAGEAGIRTLGLEARSPSQAASAAPPSP</sequence>
<evidence type="ECO:0000256" key="24">
    <source>
        <dbReference type="ARBA" id="ARBA00044770"/>
    </source>
</evidence>
<evidence type="ECO:0000256" key="1">
    <source>
        <dbReference type="ARBA" id="ARBA00004249"/>
    </source>
</evidence>
<keyword evidence="30" id="KW-1185">Reference proteome</keyword>
<dbReference type="SUPFAM" id="SSF53955">
    <property type="entry name" value="Lysozyme-like"/>
    <property type="match status" value="1"/>
</dbReference>
<keyword evidence="14" id="KW-0378">Hydrolase</keyword>
<dbReference type="Pfam" id="PF17092">
    <property type="entry name" value="PCB_OB"/>
    <property type="match status" value="1"/>
</dbReference>
<keyword evidence="9" id="KW-0121">Carboxypeptidase</keyword>
<keyword evidence="16" id="KW-0735">Signal-anchor</keyword>
<evidence type="ECO:0000256" key="16">
    <source>
        <dbReference type="ARBA" id="ARBA00022968"/>
    </source>
</evidence>
<dbReference type="InterPro" id="IPR001264">
    <property type="entry name" value="Glyco_trans_51"/>
</dbReference>
<evidence type="ECO:0000256" key="10">
    <source>
        <dbReference type="ARBA" id="ARBA00022670"/>
    </source>
</evidence>
<evidence type="ECO:0000313" key="29">
    <source>
        <dbReference type="EMBL" id="MCV2368849.1"/>
    </source>
</evidence>
<comment type="catalytic activity">
    <reaction evidence="23">
        <text>Preferential cleavage: (Ac)2-L-Lys-D-Ala-|-D-Ala. Also transpeptidation of peptidyl-alanyl moieties that are N-acyl substituents of D-alanine.</text>
        <dbReference type="EC" id="3.4.16.4"/>
    </reaction>
</comment>
<dbReference type="InterPro" id="IPR001460">
    <property type="entry name" value="PCN-bd_Tpept"/>
</dbReference>
<evidence type="ECO:0000313" key="30">
    <source>
        <dbReference type="Proteomes" id="UP001209701"/>
    </source>
</evidence>
<dbReference type="EC" id="2.4.99.28" evidence="24"/>
<evidence type="ECO:0000256" key="2">
    <source>
        <dbReference type="ARBA" id="ARBA00004752"/>
    </source>
</evidence>
<evidence type="ECO:0000256" key="20">
    <source>
        <dbReference type="ARBA" id="ARBA00023251"/>
    </source>
</evidence>
<comment type="pathway">
    <text evidence="2">Cell wall biogenesis; peptidoglycan biosynthesis.</text>
</comment>
<dbReference type="SUPFAM" id="SSF56601">
    <property type="entry name" value="beta-lactamase/transpeptidase-like"/>
    <property type="match status" value="1"/>
</dbReference>
<evidence type="ECO:0000256" key="23">
    <source>
        <dbReference type="ARBA" id="ARBA00034000"/>
    </source>
</evidence>
<accession>A0ABT2YFM6</accession>
<dbReference type="Gene3D" id="1.10.3810.10">
    <property type="entry name" value="Biosynthetic peptidoglycan transglycosylase-like"/>
    <property type="match status" value="1"/>
</dbReference>
<dbReference type="PANTHER" id="PTHR32282">
    <property type="entry name" value="BINDING PROTEIN TRANSPEPTIDASE, PUTATIVE-RELATED"/>
    <property type="match status" value="1"/>
</dbReference>
<protein>
    <recommendedName>
        <fullName evidence="6">Penicillin-binding protein 1A</fullName>
        <ecNumber evidence="24">2.4.99.28</ecNumber>
        <ecNumber evidence="5">3.4.16.4</ecNumber>
    </recommendedName>
</protein>
<dbReference type="NCBIfam" id="TIGR02074">
    <property type="entry name" value="PBP_1a_fam"/>
    <property type="match status" value="1"/>
</dbReference>
<keyword evidence="13" id="KW-0812">Transmembrane</keyword>
<keyword evidence="19" id="KW-0472">Membrane</keyword>
<evidence type="ECO:0000256" key="12">
    <source>
        <dbReference type="ARBA" id="ARBA00022679"/>
    </source>
</evidence>
<dbReference type="InterPro" id="IPR012338">
    <property type="entry name" value="Beta-lactam/transpept-like"/>
</dbReference>
<keyword evidence="7" id="KW-1003">Cell membrane</keyword>
<dbReference type="PANTHER" id="PTHR32282:SF27">
    <property type="entry name" value="PENICILLIN-BINDING PROTEIN 1A"/>
    <property type="match status" value="1"/>
</dbReference>
<comment type="caution">
    <text evidence="29">The sequence shown here is derived from an EMBL/GenBank/DDBJ whole genome shotgun (WGS) entry which is preliminary data.</text>
</comment>
<keyword evidence="22" id="KW-0961">Cell wall biogenesis/degradation</keyword>
<keyword evidence="15" id="KW-0133">Cell shape</keyword>
<comment type="catalytic activity">
    <reaction evidence="25">
        <text>[GlcNAc-(1-&gt;4)-Mur2Ac(oyl-L-Ala-gamma-D-Glu-L-Lys-D-Ala-D-Ala)](n)-di-trans,octa-cis-undecaprenyl diphosphate + beta-D-GlcNAc-(1-&gt;4)-Mur2Ac(oyl-L-Ala-gamma-D-Glu-L-Lys-D-Ala-D-Ala)-di-trans,octa-cis-undecaprenyl diphosphate = [GlcNAc-(1-&gt;4)-Mur2Ac(oyl-L-Ala-gamma-D-Glu-L-Lys-D-Ala-D-Ala)](n+1)-di-trans,octa-cis-undecaprenyl diphosphate + di-trans,octa-cis-undecaprenyl diphosphate + H(+)</text>
        <dbReference type="Rhea" id="RHEA:23708"/>
        <dbReference type="Rhea" id="RHEA-COMP:9602"/>
        <dbReference type="Rhea" id="RHEA-COMP:9603"/>
        <dbReference type="ChEBI" id="CHEBI:15378"/>
        <dbReference type="ChEBI" id="CHEBI:58405"/>
        <dbReference type="ChEBI" id="CHEBI:60033"/>
        <dbReference type="ChEBI" id="CHEBI:78435"/>
        <dbReference type="EC" id="2.4.99.28"/>
    </reaction>
</comment>
<keyword evidence="11" id="KW-0328">Glycosyltransferase</keyword>